<dbReference type="AlphaFoldDB" id="Q3SK43"/>
<dbReference type="STRING" id="292415.Tbd_0998"/>
<gene>
    <name evidence="2" type="ordered locus">Tbd_0998</name>
</gene>
<sequence>MPGSKSLSFVSPKESNPRKSDPDGHEFPRISPAGRASKNSPRFCWAKLIFVRGAQTPSPLIRPAGPILGVVVRGKVKTSVIDSDRSNRIECFAVTFTAGSLPASTQTATASRPGFDFSPLTAPPKLKCVGRISGKGV</sequence>
<proteinExistence type="predicted"/>
<feature type="region of interest" description="Disordered" evidence="1">
    <location>
        <begin position="1"/>
        <end position="39"/>
    </location>
</feature>
<accession>Q3SK43</accession>
<dbReference type="EMBL" id="CP000116">
    <property type="protein sequence ID" value="AAZ96951.1"/>
    <property type="molecule type" value="Genomic_DNA"/>
</dbReference>
<reference evidence="2 3" key="1">
    <citation type="journal article" date="2006" name="J. Bacteriol.">
        <title>The genome sequence of the obligately chemolithoautotrophic, facultatively anaerobic bacterium Thiobacillus denitrificans.</title>
        <authorList>
            <person name="Beller H.R."/>
            <person name="Chain P.S."/>
            <person name="Letain T.E."/>
            <person name="Chakicherla A."/>
            <person name="Larimer F.W."/>
            <person name="Richardson P.M."/>
            <person name="Coleman M.A."/>
            <person name="Wood A.P."/>
            <person name="Kelly D.P."/>
        </authorList>
    </citation>
    <scope>NUCLEOTIDE SEQUENCE [LARGE SCALE GENOMIC DNA]</scope>
    <source>
        <strain evidence="2 3">ATCC 25259</strain>
    </source>
</reference>
<name>Q3SK43_THIDA</name>
<dbReference type="HOGENOM" id="CLU_1864228_0_0_4"/>
<evidence type="ECO:0000256" key="1">
    <source>
        <dbReference type="SAM" id="MobiDB-lite"/>
    </source>
</evidence>
<dbReference type="KEGG" id="tbd:Tbd_0998"/>
<keyword evidence="3" id="KW-1185">Reference proteome</keyword>
<evidence type="ECO:0000313" key="3">
    <source>
        <dbReference type="Proteomes" id="UP000008291"/>
    </source>
</evidence>
<evidence type="ECO:0000313" key="2">
    <source>
        <dbReference type="EMBL" id="AAZ96951.1"/>
    </source>
</evidence>
<feature type="compositionally biased region" description="Basic and acidic residues" evidence="1">
    <location>
        <begin position="15"/>
        <end position="28"/>
    </location>
</feature>
<organism evidence="2 3">
    <name type="scientific">Thiobacillus denitrificans (strain ATCC 25259 / T1)</name>
    <dbReference type="NCBI Taxonomy" id="292415"/>
    <lineage>
        <taxon>Bacteria</taxon>
        <taxon>Pseudomonadati</taxon>
        <taxon>Pseudomonadota</taxon>
        <taxon>Betaproteobacteria</taxon>
        <taxon>Nitrosomonadales</taxon>
        <taxon>Thiobacillaceae</taxon>
        <taxon>Thiobacillus</taxon>
    </lineage>
</organism>
<protein>
    <submittedName>
        <fullName evidence="2">Uncharacterized protein</fullName>
    </submittedName>
</protein>
<dbReference type="Proteomes" id="UP000008291">
    <property type="component" value="Chromosome"/>
</dbReference>